<reference evidence="2 3" key="1">
    <citation type="submission" date="2021-03" db="EMBL/GenBank/DDBJ databases">
        <title>Five novel Rahnella species.</title>
        <authorList>
            <person name="Brady C."/>
            <person name="Asselin J."/>
            <person name="Beer S."/>
            <person name="Bruberg M.B."/>
            <person name="Crampton B."/>
            <person name="Venter S."/>
            <person name="Arnold D."/>
            <person name="Denman S."/>
        </authorList>
    </citation>
    <scope>NUCLEOTIDE SEQUENCE [LARGE SCALE GENOMIC DNA]</scope>
    <source>
        <strain evidence="2 3">L72c</strain>
    </source>
</reference>
<dbReference type="Pfam" id="PF01575">
    <property type="entry name" value="MaoC_dehydratas"/>
    <property type="match status" value="1"/>
</dbReference>
<dbReference type="InterPro" id="IPR002539">
    <property type="entry name" value="MaoC-like_dom"/>
</dbReference>
<comment type="caution">
    <text evidence="2">The sequence shown here is derived from an EMBL/GenBank/DDBJ whole genome shotgun (WGS) entry which is preliminary data.</text>
</comment>
<accession>A0ABS6L203</accession>
<organism evidence="2 3">
    <name type="scientific">Rahnella perminowiae</name>
    <dbReference type="NCBI Taxonomy" id="2816244"/>
    <lineage>
        <taxon>Bacteria</taxon>
        <taxon>Pseudomonadati</taxon>
        <taxon>Pseudomonadota</taxon>
        <taxon>Gammaproteobacteria</taxon>
        <taxon>Enterobacterales</taxon>
        <taxon>Yersiniaceae</taxon>
        <taxon>Rahnella</taxon>
    </lineage>
</organism>
<name>A0ABS6L203_9GAMM</name>
<dbReference type="RefSeq" id="WP_217138516.1">
    <property type="nucleotide sequence ID" value="NZ_JAFMOU010000068.1"/>
</dbReference>
<keyword evidence="3" id="KW-1185">Reference proteome</keyword>
<dbReference type="EMBL" id="JAFMOU010000068">
    <property type="protein sequence ID" value="MBU9835857.1"/>
    <property type="molecule type" value="Genomic_DNA"/>
</dbReference>
<proteinExistence type="predicted"/>
<dbReference type="Proteomes" id="UP000699865">
    <property type="component" value="Unassembled WGS sequence"/>
</dbReference>
<feature type="domain" description="MaoC-like" evidence="1">
    <location>
        <begin position="9"/>
        <end position="45"/>
    </location>
</feature>
<evidence type="ECO:0000259" key="1">
    <source>
        <dbReference type="Pfam" id="PF01575"/>
    </source>
</evidence>
<sequence length="266" mass="29537">MMFSYDVRDAEAWAKFSGDYNPIHFDLQQARAMGLETLTVHGMRALLDMKNHLSHNVMAAKSEFYQFNARLRQAVKCQTPYQLVSTLILAGSGVSSLLTEPVSGTCCFSSKLTGKSAFPAACATLDHMLTGAQLAALSEAYPSDKPDVMSWELLDAVLFAQIVNMPETLECVRESLPHLSALSLADVFKQIPVVQTHHDVHFSRQHMVSRHQEAFNKPFYYGLLPAMVIGDSEQGFVIRMTIQGGYDAHPSIMTAITLKTWPVQTH</sequence>
<gene>
    <name evidence="2" type="ORF">J1786_13690</name>
</gene>
<evidence type="ECO:0000313" key="2">
    <source>
        <dbReference type="EMBL" id="MBU9835857.1"/>
    </source>
</evidence>
<protein>
    <recommendedName>
        <fullName evidence="1">MaoC-like domain-containing protein</fullName>
    </recommendedName>
</protein>
<evidence type="ECO:0000313" key="3">
    <source>
        <dbReference type="Proteomes" id="UP000699865"/>
    </source>
</evidence>